<accession>A0A167ZXT7</accession>
<dbReference type="OrthoDB" id="3439935at2759"/>
<reference evidence="2 3" key="1">
    <citation type="journal article" date="2016" name="Genome Biol. Evol.">
        <title>Divergent and convergent evolution of fungal pathogenicity.</title>
        <authorList>
            <person name="Shang Y."/>
            <person name="Xiao G."/>
            <person name="Zheng P."/>
            <person name="Cen K."/>
            <person name="Zhan S."/>
            <person name="Wang C."/>
        </authorList>
    </citation>
    <scope>NUCLEOTIDE SEQUENCE [LARGE SCALE GENOMIC DNA]</scope>
    <source>
        <strain evidence="2 3">RCEF 2490</strain>
    </source>
</reference>
<feature type="compositionally biased region" description="Basic and acidic residues" evidence="1">
    <location>
        <begin position="63"/>
        <end position="84"/>
    </location>
</feature>
<feature type="compositionally biased region" description="Low complexity" evidence="1">
    <location>
        <begin position="501"/>
        <end position="521"/>
    </location>
</feature>
<dbReference type="Proteomes" id="UP000078544">
    <property type="component" value="Unassembled WGS sequence"/>
</dbReference>
<feature type="compositionally biased region" description="Polar residues" evidence="1">
    <location>
        <begin position="654"/>
        <end position="688"/>
    </location>
</feature>
<dbReference type="AlphaFoldDB" id="A0A167ZXT7"/>
<feature type="compositionally biased region" description="Basic and acidic residues" evidence="1">
    <location>
        <begin position="298"/>
        <end position="312"/>
    </location>
</feature>
<organism evidence="2 3">
    <name type="scientific">Moelleriella libera RCEF 2490</name>
    <dbReference type="NCBI Taxonomy" id="1081109"/>
    <lineage>
        <taxon>Eukaryota</taxon>
        <taxon>Fungi</taxon>
        <taxon>Dikarya</taxon>
        <taxon>Ascomycota</taxon>
        <taxon>Pezizomycotina</taxon>
        <taxon>Sordariomycetes</taxon>
        <taxon>Hypocreomycetidae</taxon>
        <taxon>Hypocreales</taxon>
        <taxon>Clavicipitaceae</taxon>
        <taxon>Moelleriella</taxon>
    </lineage>
</organism>
<protein>
    <submittedName>
        <fullName evidence="2">Uncharacterized protein</fullName>
    </submittedName>
</protein>
<feature type="compositionally biased region" description="Basic and acidic residues" evidence="1">
    <location>
        <begin position="140"/>
        <end position="154"/>
    </location>
</feature>
<feature type="compositionally biased region" description="Basic and acidic residues" evidence="1">
    <location>
        <begin position="259"/>
        <end position="290"/>
    </location>
</feature>
<evidence type="ECO:0000313" key="2">
    <source>
        <dbReference type="EMBL" id="KZZ93227.1"/>
    </source>
</evidence>
<gene>
    <name evidence="2" type="ORF">AAL_05612</name>
</gene>
<keyword evidence="3" id="KW-1185">Reference proteome</keyword>
<proteinExistence type="predicted"/>
<feature type="compositionally biased region" description="Polar residues" evidence="1">
    <location>
        <begin position="155"/>
        <end position="168"/>
    </location>
</feature>
<name>A0A167ZXT7_9HYPO</name>
<dbReference type="EMBL" id="AZGY01000013">
    <property type="protein sequence ID" value="KZZ93227.1"/>
    <property type="molecule type" value="Genomic_DNA"/>
</dbReference>
<feature type="compositionally biased region" description="Low complexity" evidence="1">
    <location>
        <begin position="93"/>
        <end position="119"/>
    </location>
</feature>
<feature type="region of interest" description="Disordered" evidence="1">
    <location>
        <begin position="447"/>
        <end position="728"/>
    </location>
</feature>
<sequence length="728" mass="77247">MKKKRGSLPTLFCEWVVGTTIPAALGPIPKKPSPKRDIVSVEVVTDDETEEDTLRITYPRSGRSRDNTSSKDTIVKRVRFEDGPAKSALKNGSTSAASDEASTDSGAEASAESSDSEATPPEPPPTPKKESKRAKKKAQKEKEPADSSKNEVDSNTHPQESKAAQNGNGKKKEQPSTDAVDDTDGKKEEEPSTDAVDDADPHPTCECLSCVDGRKKQQCKKKCKAPEPKADENKLQVQSEGASKDEAPAQEPGNAADDSSNKDKDKENGEKQEDSAKNGEAKPEGDDKGQEASQQAQTEEKESQKESDKSAKEQAQNNTNPPSMPGPHPRFIEPIRAEVLHMEKVMEAPEDPIPNAYYDAESKVVRVYYGPMYGHHGQMLYPRHDPSYRPMPMGMHYPYHHGFHPGPGPDKHDLQGMPTAGWNPYYPSAGGFPAAYPGYIPSGPPPWPVANPQAGNDKGAFSKFGAPVPPAVPTSSKNQDVAGADNVFPPTTKPNPYIPKRSQFSGFGSNNNSNGNRNGNNAGKVASDGNPGSRSKKNDGNSNCNTNSGKSGQQSGSRSKQFQRGQSAAQDTTSGWGNNSQEGSNNENNTWANGETGSNNGNNTWANGGSGSNNGNNTWANGGSGSNNGNDTWGNGGTGSNNGNDTWGHGGTGSNNEQSSWDNNDTATNTGQSEWANGTNTASGNDNNVMPGAWTGSPSGAGSSWQDPTMAASTNGRVDKVDSPTVVW</sequence>
<feature type="compositionally biased region" description="Low complexity" evidence="1">
    <location>
        <begin position="548"/>
        <end position="567"/>
    </location>
</feature>
<comment type="caution">
    <text evidence="2">The sequence shown here is derived from an EMBL/GenBank/DDBJ whole genome shotgun (WGS) entry which is preliminary data.</text>
</comment>
<feature type="compositionally biased region" description="Low complexity" evidence="1">
    <location>
        <begin position="577"/>
        <end position="633"/>
    </location>
</feature>
<evidence type="ECO:0000313" key="3">
    <source>
        <dbReference type="Proteomes" id="UP000078544"/>
    </source>
</evidence>
<feature type="compositionally biased region" description="Polar residues" evidence="1">
    <location>
        <begin position="696"/>
        <end position="716"/>
    </location>
</feature>
<feature type="compositionally biased region" description="Basic and acidic residues" evidence="1">
    <location>
        <begin position="224"/>
        <end position="234"/>
    </location>
</feature>
<feature type="compositionally biased region" description="Basic residues" evidence="1">
    <location>
        <begin position="130"/>
        <end position="139"/>
    </location>
</feature>
<dbReference type="STRING" id="1081109.A0A167ZXT7"/>
<feature type="region of interest" description="Disordered" evidence="1">
    <location>
        <begin position="44"/>
        <end position="331"/>
    </location>
</feature>
<evidence type="ECO:0000256" key="1">
    <source>
        <dbReference type="SAM" id="MobiDB-lite"/>
    </source>
</evidence>